<dbReference type="Gene3D" id="2.30.42.10">
    <property type="match status" value="3"/>
</dbReference>
<dbReference type="SMART" id="SM00228">
    <property type="entry name" value="PDZ"/>
    <property type="match status" value="3"/>
</dbReference>
<dbReference type="GO" id="GO:0008233">
    <property type="term" value="F:peptidase activity"/>
    <property type="evidence" value="ECO:0007669"/>
    <property type="project" value="UniProtKB-KW"/>
</dbReference>
<dbReference type="CDD" id="cd06786">
    <property type="entry name" value="cpPDZ1_ScNma111-like"/>
    <property type="match status" value="1"/>
</dbReference>
<dbReference type="Pfam" id="PF13365">
    <property type="entry name" value="Trypsin_2"/>
    <property type="match status" value="1"/>
</dbReference>
<comment type="caution">
    <text evidence="2">The sequence shown here is derived from an EMBL/GenBank/DDBJ whole genome shotgun (WGS) entry which is preliminary data.</text>
</comment>
<dbReference type="SUPFAM" id="SSF50494">
    <property type="entry name" value="Trypsin-like serine proteases"/>
    <property type="match status" value="2"/>
</dbReference>
<keyword evidence="2" id="KW-0645">Protease</keyword>
<dbReference type="PANTHER" id="PTHR46366">
    <property type="entry name" value="PRO-APOPTOTIC SERINE PROTEASE NMA111"/>
    <property type="match status" value="1"/>
</dbReference>
<dbReference type="PANTHER" id="PTHR46366:SF1">
    <property type="entry name" value="PDZ DOMAIN-CONTAINING PROTEIN C1685.05"/>
    <property type="match status" value="1"/>
</dbReference>
<evidence type="ECO:0000259" key="1">
    <source>
        <dbReference type="PROSITE" id="PS50106"/>
    </source>
</evidence>
<dbReference type="Pfam" id="PF12812">
    <property type="entry name" value="PDZ_1"/>
    <property type="match status" value="2"/>
</dbReference>
<keyword evidence="3" id="KW-1185">Reference proteome</keyword>
<dbReference type="InterPro" id="IPR001478">
    <property type="entry name" value="PDZ"/>
</dbReference>
<sequence length="1018" mass="109609">MEEVVAPPSHATANFQKALDAVVPACLVLKVTQTRSFDTESAGSAYATGFIVDAKRGLILTNRHVVTPGPITAEAIFLNREELPVRPLYYDPVHDFGFLRFDPSKVQFMPVTEVPLKPEGASVGMEVRVVGNDSGEKISILAGTLARLDRDAPFYSKKGYNDFNTFYLQAASGTKGGSSGSPVINSHGQVIALNAGGKNKAASAFYLPLDRVVRALKLLQARTSLPCPPQHLGPDEWRAPCIPRGDLQATFVFKGFDEVRRLGLTHTTEAAVRAAIKQQTSSNGVTGMLVVESVVPGGPADGVLEPGDVLVRLQGQVVVHFLPLETLLDERVGGSVTVEVERGGRLVSAELAVQDLHAVSPSSFLESAGGVLHGLSYQQARNNSAHVGQVYVAEPGYMLSRASVPKQAIITQLAGVRTPDLESFARQLASLAHGAQVPLQYFVFGERHHRRTAILHIDRSWHGVPQYWTRDDARGTWDRTEAWPPAVPAALPAAKPPLAPASDSCSGEGDNIDEDMLLEVRHAPQVPAAVEESQAERVRQSLVMLDIHLPAIALPDGVHCRAFVGNGVIVHHSDKLGLVVTDRNTASVSVGDVRMSFGAHPAEVEGRIRFLHPLHNFAILSYNPADLPPEVRVLALSCPRVPRASESTHVAAGLNKSMRSMARNSTVINACFPLSIQPIEVPRYRAVNEEVVKLDQDFGSAFSGVLVDAGDRLRALWASYSEQVNSEDRELCAGLPAAVIAPFVRRIAAAEAKLPAPCASVCQALAVPEVRVLDVELEPVLLSKAAQLGLPEPWVARLARLDPQRRQVLRVRSCMASSAARAVLLDGDLLLSVAGRPVSHFRAVEAAVAASFPAAQASVKISPSPVALKVCREGKVVSVQVPLAREDGLGTARIVHWAGAQLQAPHRAVREGGFLPACSGVFISRWHHGSPSHRYGLYALQFVQEVNGVPTPDLDAFVAAVSKLEDGAFVRVKLVHQETMKSKVLSLKQDLKYWPTWQLALDPATSSWTRSSISAVQP</sequence>
<dbReference type="RefSeq" id="XP_005649168.1">
    <property type="nucleotide sequence ID" value="XM_005649111.1"/>
</dbReference>
<feature type="domain" description="PDZ" evidence="1">
    <location>
        <begin position="289"/>
        <end position="318"/>
    </location>
</feature>
<evidence type="ECO:0000313" key="3">
    <source>
        <dbReference type="Proteomes" id="UP000007264"/>
    </source>
</evidence>
<protein>
    <submittedName>
        <fullName evidence="2">DegP-type protease</fullName>
    </submittedName>
</protein>
<dbReference type="Proteomes" id="UP000007264">
    <property type="component" value="Unassembled WGS sequence"/>
</dbReference>
<dbReference type="InterPro" id="IPR009003">
    <property type="entry name" value="Peptidase_S1_PA"/>
</dbReference>
<dbReference type="SUPFAM" id="SSF50156">
    <property type="entry name" value="PDZ domain-like"/>
    <property type="match status" value="3"/>
</dbReference>
<dbReference type="InterPro" id="IPR025926">
    <property type="entry name" value="PDZ-like_dom"/>
</dbReference>
<dbReference type="AlphaFoldDB" id="I0Z1V5"/>
<dbReference type="KEGG" id="csl:COCSUDRAFT_28272"/>
<gene>
    <name evidence="2" type="ORF">COCSUDRAFT_28272</name>
</gene>
<dbReference type="GO" id="GO:0006508">
    <property type="term" value="P:proteolysis"/>
    <property type="evidence" value="ECO:0007669"/>
    <property type="project" value="UniProtKB-KW"/>
</dbReference>
<dbReference type="Gene3D" id="2.40.10.10">
    <property type="entry name" value="Trypsin-like serine proteases"/>
    <property type="match status" value="2"/>
</dbReference>
<proteinExistence type="predicted"/>
<dbReference type="OrthoDB" id="4217619at2759"/>
<dbReference type="InterPro" id="IPR036034">
    <property type="entry name" value="PDZ_sf"/>
</dbReference>
<accession>I0Z1V5</accession>
<reference evidence="2 3" key="1">
    <citation type="journal article" date="2012" name="Genome Biol.">
        <title>The genome of the polar eukaryotic microalga coccomyxa subellipsoidea reveals traits of cold adaptation.</title>
        <authorList>
            <person name="Blanc G."/>
            <person name="Agarkova I."/>
            <person name="Grimwood J."/>
            <person name="Kuo A."/>
            <person name="Brueggeman A."/>
            <person name="Dunigan D."/>
            <person name="Gurnon J."/>
            <person name="Ladunga I."/>
            <person name="Lindquist E."/>
            <person name="Lucas S."/>
            <person name="Pangilinan J."/>
            <person name="Proschold T."/>
            <person name="Salamov A."/>
            <person name="Schmutz J."/>
            <person name="Weeks D."/>
            <person name="Yamada T."/>
            <person name="Claverie J.M."/>
            <person name="Grigoriev I."/>
            <person name="Van Etten J."/>
            <person name="Lomsadze A."/>
            <person name="Borodovsky M."/>
        </authorList>
    </citation>
    <scope>NUCLEOTIDE SEQUENCE [LARGE SCALE GENOMIC DNA]</scope>
    <source>
        <strain evidence="2 3">C-169</strain>
    </source>
</reference>
<dbReference type="eggNOG" id="KOG1421">
    <property type="taxonomic scope" value="Eukaryota"/>
</dbReference>
<name>I0Z1V5_COCSC</name>
<dbReference type="PROSITE" id="PS50106">
    <property type="entry name" value="PDZ"/>
    <property type="match status" value="1"/>
</dbReference>
<evidence type="ECO:0000313" key="2">
    <source>
        <dbReference type="EMBL" id="EIE24624.1"/>
    </source>
</evidence>
<dbReference type="EMBL" id="AGSI01000005">
    <property type="protein sequence ID" value="EIE24624.1"/>
    <property type="molecule type" value="Genomic_DNA"/>
</dbReference>
<dbReference type="STRING" id="574566.I0Z1V5"/>
<keyword evidence="2" id="KW-0378">Hydrolase</keyword>
<dbReference type="InterPro" id="IPR043504">
    <property type="entry name" value="Peptidase_S1_PA_chymotrypsin"/>
</dbReference>
<organism evidence="2 3">
    <name type="scientific">Coccomyxa subellipsoidea (strain C-169)</name>
    <name type="common">Green microalga</name>
    <dbReference type="NCBI Taxonomy" id="574566"/>
    <lineage>
        <taxon>Eukaryota</taxon>
        <taxon>Viridiplantae</taxon>
        <taxon>Chlorophyta</taxon>
        <taxon>core chlorophytes</taxon>
        <taxon>Trebouxiophyceae</taxon>
        <taxon>Trebouxiophyceae incertae sedis</taxon>
        <taxon>Coccomyxaceae</taxon>
        <taxon>Coccomyxa</taxon>
        <taxon>Coccomyxa subellipsoidea</taxon>
    </lineage>
</organism>
<dbReference type="GeneID" id="17042626"/>